<gene>
    <name evidence="2" type="ORF">GCM10009827_027940</name>
</gene>
<dbReference type="Pfam" id="PF12680">
    <property type="entry name" value="SnoaL_2"/>
    <property type="match status" value="1"/>
</dbReference>
<evidence type="ECO:0000259" key="1">
    <source>
        <dbReference type="Pfam" id="PF12680"/>
    </source>
</evidence>
<sequence>MTAMNHWITGAATGDWSRLIGMLDPAVTFHVPVEGFAGVRHGAEDAVRFFDWLAASVRADLVVQAVLAGESGVAFEVRVAGTMRGEPFAQRLCLIFELHDGRVTGFREYLAWPGGLR</sequence>
<comment type="caution">
    <text evidence="2">The sequence shown here is derived from an EMBL/GenBank/DDBJ whole genome shotgun (WGS) entry which is preliminary data.</text>
</comment>
<name>A0ABN2A6K2_9ACTN</name>
<proteinExistence type="predicted"/>
<organism evidence="2 3">
    <name type="scientific">Dactylosporangium maewongense</name>
    <dbReference type="NCBI Taxonomy" id="634393"/>
    <lineage>
        <taxon>Bacteria</taxon>
        <taxon>Bacillati</taxon>
        <taxon>Actinomycetota</taxon>
        <taxon>Actinomycetes</taxon>
        <taxon>Micromonosporales</taxon>
        <taxon>Micromonosporaceae</taxon>
        <taxon>Dactylosporangium</taxon>
    </lineage>
</organism>
<accession>A0ABN2A6K2</accession>
<evidence type="ECO:0000313" key="2">
    <source>
        <dbReference type="EMBL" id="GAA1512085.1"/>
    </source>
</evidence>
<dbReference type="SUPFAM" id="SSF54427">
    <property type="entry name" value="NTF2-like"/>
    <property type="match status" value="1"/>
</dbReference>
<feature type="domain" description="SnoaL-like" evidence="1">
    <location>
        <begin position="6"/>
        <end position="104"/>
    </location>
</feature>
<protein>
    <recommendedName>
        <fullName evidence="1">SnoaL-like domain-containing protein</fullName>
    </recommendedName>
</protein>
<dbReference type="Proteomes" id="UP001501470">
    <property type="component" value="Unassembled WGS sequence"/>
</dbReference>
<dbReference type="InterPro" id="IPR037401">
    <property type="entry name" value="SnoaL-like"/>
</dbReference>
<dbReference type="InterPro" id="IPR032710">
    <property type="entry name" value="NTF2-like_dom_sf"/>
</dbReference>
<evidence type="ECO:0000313" key="3">
    <source>
        <dbReference type="Proteomes" id="UP001501470"/>
    </source>
</evidence>
<dbReference type="EMBL" id="BAAAQD010000004">
    <property type="protein sequence ID" value="GAA1512085.1"/>
    <property type="molecule type" value="Genomic_DNA"/>
</dbReference>
<reference evidence="2 3" key="1">
    <citation type="journal article" date="2019" name="Int. J. Syst. Evol. Microbiol.">
        <title>The Global Catalogue of Microorganisms (GCM) 10K type strain sequencing project: providing services to taxonomists for standard genome sequencing and annotation.</title>
        <authorList>
            <consortium name="The Broad Institute Genomics Platform"/>
            <consortium name="The Broad Institute Genome Sequencing Center for Infectious Disease"/>
            <person name="Wu L."/>
            <person name="Ma J."/>
        </authorList>
    </citation>
    <scope>NUCLEOTIDE SEQUENCE [LARGE SCALE GENOMIC DNA]</scope>
    <source>
        <strain evidence="2 3">JCM 15933</strain>
    </source>
</reference>
<dbReference type="Gene3D" id="3.10.450.50">
    <property type="match status" value="1"/>
</dbReference>
<keyword evidence="3" id="KW-1185">Reference proteome</keyword>